<feature type="transmembrane region" description="Helical" evidence="1">
    <location>
        <begin position="7"/>
        <end position="24"/>
    </location>
</feature>
<dbReference type="OrthoDB" id="1701981at2"/>
<sequence>MEKRIKKLNKLGFLGFLGLIGLIGCFTDHTGFYGFFGFFLFFYYFNVIPDELFKQNLMKATTPAFFLNLITVSISLFISAFTKDISILVGGMAISFGVSILTFSGILAYIEIKESKGLQ</sequence>
<dbReference type="AlphaFoldDB" id="A0A371J4W3"/>
<accession>A0A371J4W3</accession>
<comment type="caution">
    <text evidence="2">The sequence shown here is derived from an EMBL/GenBank/DDBJ whole genome shotgun (WGS) entry which is preliminary data.</text>
</comment>
<dbReference type="Proteomes" id="UP000215694">
    <property type="component" value="Unassembled WGS sequence"/>
</dbReference>
<proteinExistence type="predicted"/>
<feature type="transmembrane region" description="Helical" evidence="1">
    <location>
        <begin position="60"/>
        <end position="81"/>
    </location>
</feature>
<dbReference type="RefSeq" id="WP_116041320.1">
    <property type="nucleotide sequence ID" value="NZ_NOJY02000010.1"/>
</dbReference>
<keyword evidence="1" id="KW-1133">Transmembrane helix</keyword>
<name>A0A371J4W3_9FIRM</name>
<evidence type="ECO:0000256" key="1">
    <source>
        <dbReference type="SAM" id="Phobius"/>
    </source>
</evidence>
<organism evidence="2 3">
    <name type="scientific">Romboutsia weinsteinii</name>
    <dbReference type="NCBI Taxonomy" id="2020949"/>
    <lineage>
        <taxon>Bacteria</taxon>
        <taxon>Bacillati</taxon>
        <taxon>Bacillota</taxon>
        <taxon>Clostridia</taxon>
        <taxon>Peptostreptococcales</taxon>
        <taxon>Peptostreptococcaceae</taxon>
        <taxon>Romboutsia</taxon>
    </lineage>
</organism>
<evidence type="ECO:0000313" key="2">
    <source>
        <dbReference type="EMBL" id="RDY27831.1"/>
    </source>
</evidence>
<keyword evidence="3" id="KW-1185">Reference proteome</keyword>
<keyword evidence="1" id="KW-0812">Transmembrane</keyword>
<feature type="transmembrane region" description="Helical" evidence="1">
    <location>
        <begin position="87"/>
        <end position="110"/>
    </location>
</feature>
<protein>
    <submittedName>
        <fullName evidence="2">DUF3796 domain-containing protein</fullName>
    </submittedName>
</protein>
<gene>
    <name evidence="2" type="ORF">CHL78_007445</name>
</gene>
<keyword evidence="1" id="KW-0472">Membrane</keyword>
<reference evidence="2 3" key="1">
    <citation type="journal article" date="2017" name="Genome Announc.">
        <title>Draft Genome Sequence of Romboutsia weinsteinii sp. nov. Strain CCRI-19649(T) Isolated from Surface Water.</title>
        <authorList>
            <person name="Maheux A.F."/>
            <person name="Boudreau D.K."/>
            <person name="Berube E."/>
            <person name="Boissinot M."/>
            <person name="Cantin P."/>
            <person name="Raymond F."/>
            <person name="Corbeil J."/>
            <person name="Omar R.F."/>
            <person name="Bergeron M.G."/>
        </authorList>
    </citation>
    <scope>NUCLEOTIDE SEQUENCE [LARGE SCALE GENOMIC DNA]</scope>
    <source>
        <strain evidence="2 3">CCRI-19649</strain>
    </source>
</reference>
<dbReference type="EMBL" id="NOJY02000010">
    <property type="protein sequence ID" value="RDY27831.1"/>
    <property type="molecule type" value="Genomic_DNA"/>
</dbReference>
<dbReference type="PROSITE" id="PS51257">
    <property type="entry name" value="PROKAR_LIPOPROTEIN"/>
    <property type="match status" value="1"/>
</dbReference>
<evidence type="ECO:0000313" key="3">
    <source>
        <dbReference type="Proteomes" id="UP000215694"/>
    </source>
</evidence>